<gene>
    <name evidence="2" type="ORF">PSAB_04685</name>
</gene>
<evidence type="ECO:0000313" key="2">
    <source>
        <dbReference type="EMBL" id="AHV95873.1"/>
    </source>
</evidence>
<sequence length="67" mass="7698">MKEYRNNKRSGSEEDEDLVTERDIDQEFGLFQEGTFPDALPNRNQIEAVRDALPKEAGTQDNTPKRS</sequence>
<organism evidence="2 3">
    <name type="scientific">Paenibacillus sabinae T27</name>
    <dbReference type="NCBI Taxonomy" id="1268072"/>
    <lineage>
        <taxon>Bacteria</taxon>
        <taxon>Bacillati</taxon>
        <taxon>Bacillota</taxon>
        <taxon>Bacilli</taxon>
        <taxon>Bacillales</taxon>
        <taxon>Paenibacillaceae</taxon>
        <taxon>Paenibacillus</taxon>
    </lineage>
</organism>
<dbReference type="STRING" id="1268072.PSAB_04685"/>
<accession>X4ZU76</accession>
<proteinExistence type="predicted"/>
<dbReference type="KEGG" id="psab:PSAB_04685"/>
<dbReference type="PATRIC" id="fig|1268072.3.peg.970"/>
<dbReference type="Proteomes" id="UP000019772">
    <property type="component" value="Chromosome"/>
</dbReference>
<name>X4ZU76_9BACL</name>
<dbReference type="HOGENOM" id="CLU_210362_0_0_9"/>
<reference evidence="2 3" key="1">
    <citation type="journal article" date="2014" name="PLoS Genet.">
        <title>Comparative Genomic Analysis of N2-Fixing and Non-N2-Fixing Paenibacillus spp.: Organization, Evolution and Expression of the Nitrogen Fixation Genes.</title>
        <authorList>
            <person name="Xie J.B."/>
            <person name="Du Z."/>
            <person name="Bai L."/>
            <person name="Tian C."/>
            <person name="Zhang Y."/>
            <person name="Xie J.Y."/>
            <person name="Wang T."/>
            <person name="Liu X."/>
            <person name="Chen X."/>
            <person name="Cheng Q."/>
            <person name="Chen S."/>
            <person name="Li J."/>
        </authorList>
    </citation>
    <scope>NUCLEOTIDE SEQUENCE [LARGE SCALE GENOMIC DNA]</scope>
    <source>
        <strain evidence="2 3">T27</strain>
    </source>
</reference>
<feature type="region of interest" description="Disordered" evidence="1">
    <location>
        <begin position="1"/>
        <end position="22"/>
    </location>
</feature>
<evidence type="ECO:0000256" key="1">
    <source>
        <dbReference type="SAM" id="MobiDB-lite"/>
    </source>
</evidence>
<evidence type="ECO:0000313" key="3">
    <source>
        <dbReference type="Proteomes" id="UP000019772"/>
    </source>
</evidence>
<dbReference type="OrthoDB" id="2661027at2"/>
<dbReference type="EMBL" id="CP004078">
    <property type="protein sequence ID" value="AHV95873.1"/>
    <property type="molecule type" value="Genomic_DNA"/>
</dbReference>
<protein>
    <submittedName>
        <fullName evidence="2">Uncharacterized protein</fullName>
    </submittedName>
</protein>
<dbReference type="AlphaFoldDB" id="X4ZU76"/>
<dbReference type="RefSeq" id="WP_025333443.1">
    <property type="nucleotide sequence ID" value="NZ_CP004078.1"/>
</dbReference>
<keyword evidence="3" id="KW-1185">Reference proteome</keyword>
<feature type="compositionally biased region" description="Basic and acidic residues" evidence="1">
    <location>
        <begin position="1"/>
        <end position="12"/>
    </location>
</feature>
<dbReference type="eggNOG" id="ENOG50306GJ">
    <property type="taxonomic scope" value="Bacteria"/>
</dbReference>